<dbReference type="InterPro" id="IPR010982">
    <property type="entry name" value="Lambda_DNA-bd_dom_sf"/>
</dbReference>
<evidence type="ECO:0000256" key="1">
    <source>
        <dbReference type="ARBA" id="ARBA00023015"/>
    </source>
</evidence>
<dbReference type="Proteomes" id="UP000198741">
    <property type="component" value="Chromosome I"/>
</dbReference>
<evidence type="ECO:0000313" key="6">
    <source>
        <dbReference type="Proteomes" id="UP000198741"/>
    </source>
</evidence>
<dbReference type="InterPro" id="IPR028082">
    <property type="entry name" value="Peripla_BP_I"/>
</dbReference>
<dbReference type="GO" id="GO:0003700">
    <property type="term" value="F:DNA-binding transcription factor activity"/>
    <property type="evidence" value="ECO:0007669"/>
    <property type="project" value="TreeGrafter"/>
</dbReference>
<reference evidence="5 6" key="1">
    <citation type="submission" date="2016-10" db="EMBL/GenBank/DDBJ databases">
        <authorList>
            <person name="de Groot N.N."/>
        </authorList>
    </citation>
    <scope>NUCLEOTIDE SEQUENCE [LARGE SCALE GENOMIC DNA]</scope>
    <source>
        <strain evidence="6">P4-7,KCTC 19426,CECT 7604</strain>
    </source>
</reference>
<dbReference type="InterPro" id="IPR000843">
    <property type="entry name" value="HTH_LacI"/>
</dbReference>
<proteinExistence type="predicted"/>
<evidence type="ECO:0000259" key="4">
    <source>
        <dbReference type="PROSITE" id="PS50932"/>
    </source>
</evidence>
<dbReference type="SUPFAM" id="SSF53822">
    <property type="entry name" value="Periplasmic binding protein-like I"/>
    <property type="match status" value="1"/>
</dbReference>
<organism evidence="5 6">
    <name type="scientific">Nakamurella panacisegetis</name>
    <dbReference type="NCBI Taxonomy" id="1090615"/>
    <lineage>
        <taxon>Bacteria</taxon>
        <taxon>Bacillati</taxon>
        <taxon>Actinomycetota</taxon>
        <taxon>Actinomycetes</taxon>
        <taxon>Nakamurellales</taxon>
        <taxon>Nakamurellaceae</taxon>
        <taxon>Nakamurella</taxon>
    </lineage>
</organism>
<keyword evidence="2 5" id="KW-0238">DNA-binding</keyword>
<dbReference type="InterPro" id="IPR046335">
    <property type="entry name" value="LacI/GalR-like_sensor"/>
</dbReference>
<keyword evidence="3" id="KW-0804">Transcription</keyword>
<gene>
    <name evidence="5" type="ORF">SAMN04515671_3807</name>
</gene>
<sequence length="345" mass="36881">MNIGHIAQQAGVSRSTVSYVLSGKRQIGAATRARVMAIIDQANYRPSATARALSNGSTRTLALAVPRLHHHLSIEIMQFVGAIAEAAAEDEFDTLLSPSGGGERQSALERLVMERRVDGIILMETLISDPRVEMLMAQGFPFITIGRAGHDTEHDWVDTNYEGLVREAVERLAAQGHRHIALVNRPQEMLDKGYCLSVNAKAGFEAACADLGLHGVMACCDEDDGAGEQSLRQILDLDPKVTGVVSVNDRSLAALMDALAADGRSVPDDMSVIAVAPPRVAARTSPPVTAADVPAAPMAAKAVQTLLARIGDVETEPVRELFSTPFVDRGSVGPAKRPAARNRRR</sequence>
<feature type="domain" description="HTH lacI-type" evidence="4">
    <location>
        <begin position="1"/>
        <end position="55"/>
    </location>
</feature>
<dbReference type="Gene3D" id="3.40.50.2300">
    <property type="match status" value="2"/>
</dbReference>
<dbReference type="PANTHER" id="PTHR30146:SF109">
    <property type="entry name" value="HTH-TYPE TRANSCRIPTIONAL REGULATOR GALS"/>
    <property type="match status" value="1"/>
</dbReference>
<dbReference type="Pfam" id="PF00356">
    <property type="entry name" value="LacI"/>
    <property type="match status" value="1"/>
</dbReference>
<dbReference type="AlphaFoldDB" id="A0A1H0RYB9"/>
<dbReference type="OrthoDB" id="252678at2"/>
<dbReference type="CDD" id="cd01392">
    <property type="entry name" value="HTH_LacI"/>
    <property type="match status" value="1"/>
</dbReference>
<dbReference type="STRING" id="1090615.SAMN04515671_3807"/>
<protein>
    <submittedName>
        <fullName evidence="5">DNA-binding transcriptional regulator, LacI/PurR family</fullName>
    </submittedName>
</protein>
<dbReference type="GO" id="GO:0000976">
    <property type="term" value="F:transcription cis-regulatory region binding"/>
    <property type="evidence" value="ECO:0007669"/>
    <property type="project" value="TreeGrafter"/>
</dbReference>
<dbReference type="Gene3D" id="1.10.260.40">
    <property type="entry name" value="lambda repressor-like DNA-binding domains"/>
    <property type="match status" value="1"/>
</dbReference>
<evidence type="ECO:0000256" key="3">
    <source>
        <dbReference type="ARBA" id="ARBA00023163"/>
    </source>
</evidence>
<dbReference type="PROSITE" id="PS50932">
    <property type="entry name" value="HTH_LACI_2"/>
    <property type="match status" value="1"/>
</dbReference>
<evidence type="ECO:0000256" key="2">
    <source>
        <dbReference type="ARBA" id="ARBA00023125"/>
    </source>
</evidence>
<dbReference type="PANTHER" id="PTHR30146">
    <property type="entry name" value="LACI-RELATED TRANSCRIPTIONAL REPRESSOR"/>
    <property type="match status" value="1"/>
</dbReference>
<accession>A0A1H0RYB9</accession>
<dbReference type="EMBL" id="LT629710">
    <property type="protein sequence ID" value="SDP34433.1"/>
    <property type="molecule type" value="Genomic_DNA"/>
</dbReference>
<keyword evidence="1" id="KW-0805">Transcription regulation</keyword>
<dbReference type="SUPFAM" id="SSF47413">
    <property type="entry name" value="lambda repressor-like DNA-binding domains"/>
    <property type="match status" value="1"/>
</dbReference>
<dbReference type="SMART" id="SM00354">
    <property type="entry name" value="HTH_LACI"/>
    <property type="match status" value="1"/>
</dbReference>
<dbReference type="Pfam" id="PF13377">
    <property type="entry name" value="Peripla_BP_3"/>
    <property type="match status" value="1"/>
</dbReference>
<dbReference type="RefSeq" id="WP_090478969.1">
    <property type="nucleotide sequence ID" value="NZ_LT629710.1"/>
</dbReference>
<evidence type="ECO:0000313" key="5">
    <source>
        <dbReference type="EMBL" id="SDP34433.1"/>
    </source>
</evidence>
<name>A0A1H0RYB9_9ACTN</name>
<keyword evidence="6" id="KW-1185">Reference proteome</keyword>